<gene>
    <name evidence="2" type="ORF">PoB_005502400</name>
</gene>
<keyword evidence="3" id="KW-1185">Reference proteome</keyword>
<dbReference type="EMBL" id="BLXT01006043">
    <property type="protein sequence ID" value="GFO28519.1"/>
    <property type="molecule type" value="Genomic_DNA"/>
</dbReference>
<evidence type="ECO:0000313" key="2">
    <source>
        <dbReference type="EMBL" id="GFO28519.1"/>
    </source>
</evidence>
<protein>
    <submittedName>
        <fullName evidence="2">Uncharacterized protein</fullName>
    </submittedName>
</protein>
<feature type="signal peptide" evidence="1">
    <location>
        <begin position="1"/>
        <end position="25"/>
    </location>
</feature>
<comment type="caution">
    <text evidence="2">The sequence shown here is derived from an EMBL/GenBank/DDBJ whole genome shotgun (WGS) entry which is preliminary data.</text>
</comment>
<name>A0AAV4C7J4_9GAST</name>
<dbReference type="Proteomes" id="UP000735302">
    <property type="component" value="Unassembled WGS sequence"/>
</dbReference>
<organism evidence="2 3">
    <name type="scientific">Plakobranchus ocellatus</name>
    <dbReference type="NCBI Taxonomy" id="259542"/>
    <lineage>
        <taxon>Eukaryota</taxon>
        <taxon>Metazoa</taxon>
        <taxon>Spiralia</taxon>
        <taxon>Lophotrochozoa</taxon>
        <taxon>Mollusca</taxon>
        <taxon>Gastropoda</taxon>
        <taxon>Heterobranchia</taxon>
        <taxon>Euthyneura</taxon>
        <taxon>Panpulmonata</taxon>
        <taxon>Sacoglossa</taxon>
        <taxon>Placobranchoidea</taxon>
        <taxon>Plakobranchidae</taxon>
        <taxon>Plakobranchus</taxon>
    </lineage>
</organism>
<keyword evidence="1" id="KW-0732">Signal</keyword>
<feature type="chain" id="PRO_5043427769" evidence="1">
    <location>
        <begin position="26"/>
        <end position="115"/>
    </location>
</feature>
<accession>A0AAV4C7J4</accession>
<sequence length="115" mass="13653">MASSCMVYNAVICGFLCLAIFSLEAFPRRRSYNKGCLWNKGRVKQKLHHGYDYLFYTTKTCQHVKCNDGHIEYIDAECRMPLPSFRYKCFPVNYVYNHQKKCIRVGHMNVKWIRV</sequence>
<reference evidence="2 3" key="1">
    <citation type="journal article" date="2021" name="Elife">
        <title>Chloroplast acquisition without the gene transfer in kleptoplastic sea slugs, Plakobranchus ocellatus.</title>
        <authorList>
            <person name="Maeda T."/>
            <person name="Takahashi S."/>
            <person name="Yoshida T."/>
            <person name="Shimamura S."/>
            <person name="Takaki Y."/>
            <person name="Nagai Y."/>
            <person name="Toyoda A."/>
            <person name="Suzuki Y."/>
            <person name="Arimoto A."/>
            <person name="Ishii H."/>
            <person name="Satoh N."/>
            <person name="Nishiyama T."/>
            <person name="Hasebe M."/>
            <person name="Maruyama T."/>
            <person name="Minagawa J."/>
            <person name="Obokata J."/>
            <person name="Shigenobu S."/>
        </authorList>
    </citation>
    <scope>NUCLEOTIDE SEQUENCE [LARGE SCALE GENOMIC DNA]</scope>
</reference>
<dbReference type="AlphaFoldDB" id="A0AAV4C7J4"/>
<evidence type="ECO:0000256" key="1">
    <source>
        <dbReference type="SAM" id="SignalP"/>
    </source>
</evidence>
<proteinExistence type="predicted"/>
<evidence type="ECO:0000313" key="3">
    <source>
        <dbReference type="Proteomes" id="UP000735302"/>
    </source>
</evidence>